<sequence length="594" mass="66532">MSGQQKLQAKANLGATEARISGDMSDAAGSAAVGRLQQSITYNARLQAMGHYLSLPESMKRRVRALKKLQFHTLEIESNFYRELHALEMKYASVHAEQFDKRYKIVKGEYEPTDAEADWPEDSEAELQLAALARSVGGTTEKSAAAAAQLSDDAKGLPGFWLTVLKNVELIGQMIHEHDEPILKHLTDIRAGLFSGDQTGFTLEFHFSQNEYFSNSVLTKQYFTRMSPDRRQPWSYDGPEIYRCRGCDIQWCKGKNVTVKILKKVQRHRGNGQKRTLTKTVETDSFFNFFNPPTQAIDDLNDDDEEIENLLQSDFEIGHFIRERIVSRAVLCFTGEGLDDDDEGSDISPRAASSRLVGVIWWFFTLILISSYTANLAAFLTVELVVMPIKNAEELSNQTAIEYGLLSGGSTEAFFETSHIATYSRMAKYMQARPGVKTATTSAGIERVKKGGYAFLMESAMIEYHIERECNLQQIGGLIDSKGYGIGVAPKREELGDMLTLKILELQRDQELQTLKNKWWKDTGICGGQDSQQSKNANPLDMQSIGGIFLVLVGGIIVSTLFDDEDEEEEDDDGDNEVNDFDEEEAAQQTAFQP</sequence>
<feature type="binding site" evidence="16">
    <location>
        <position position="458"/>
    </location>
    <ligand>
        <name>L-glutamate</name>
        <dbReference type="ChEBI" id="CHEBI:29985"/>
    </ligand>
</feature>
<keyword evidence="2" id="KW-0813">Transport</keyword>
<evidence type="ECO:0000256" key="10">
    <source>
        <dbReference type="ARBA" id="ARBA00023170"/>
    </source>
</evidence>
<evidence type="ECO:0000256" key="12">
    <source>
        <dbReference type="ARBA" id="ARBA00023257"/>
    </source>
</evidence>
<dbReference type="PANTHER" id="PTHR11875">
    <property type="entry name" value="TESTIS-SPECIFIC Y-ENCODED PROTEIN"/>
    <property type="match status" value="1"/>
</dbReference>
<proteinExistence type="inferred from homology"/>
<keyword evidence="13" id="KW-1071">Ligand-gated ion channel</keyword>
<dbReference type="GO" id="GO:0005634">
    <property type="term" value="C:nucleus"/>
    <property type="evidence" value="ECO:0007669"/>
    <property type="project" value="InterPro"/>
</dbReference>
<evidence type="ECO:0000256" key="2">
    <source>
        <dbReference type="ARBA" id="ARBA00022448"/>
    </source>
</evidence>
<evidence type="ECO:0000313" key="23">
    <source>
        <dbReference type="Proteomes" id="UP000095280"/>
    </source>
</evidence>
<feature type="domain" description="Ionotropic glutamate receptor C-terminal" evidence="22">
    <location>
        <begin position="314"/>
        <end position="522"/>
    </location>
</feature>
<evidence type="ECO:0000256" key="19">
    <source>
        <dbReference type="RuleBase" id="RU003876"/>
    </source>
</evidence>
<keyword evidence="11" id="KW-0325">Glycoprotein</keyword>
<dbReference type="WBParaSite" id="maker-uti_cns_0004718-snap-gene-0.4-mRNA-1">
    <property type="protein sequence ID" value="maker-uti_cns_0004718-snap-gene-0.4-mRNA-1"/>
    <property type="gene ID" value="maker-uti_cns_0004718-snap-gene-0.4"/>
</dbReference>
<dbReference type="GO" id="GO:0038023">
    <property type="term" value="F:signaling receptor activity"/>
    <property type="evidence" value="ECO:0007669"/>
    <property type="project" value="InterPro"/>
</dbReference>
<keyword evidence="3" id="KW-1003">Cell membrane</keyword>
<evidence type="ECO:0000256" key="16">
    <source>
        <dbReference type="PIRSR" id="PIRSR601508-1"/>
    </source>
</evidence>
<dbReference type="GO" id="GO:0045211">
    <property type="term" value="C:postsynaptic membrane"/>
    <property type="evidence" value="ECO:0007669"/>
    <property type="project" value="UniProtKB-SubCell"/>
</dbReference>
<dbReference type="Pfam" id="PF00956">
    <property type="entry name" value="NAP"/>
    <property type="match status" value="1"/>
</dbReference>
<evidence type="ECO:0000256" key="8">
    <source>
        <dbReference type="ARBA" id="ARBA00023065"/>
    </source>
</evidence>
<accession>A0A1I8H829</accession>
<evidence type="ECO:0000256" key="13">
    <source>
        <dbReference type="ARBA" id="ARBA00023286"/>
    </source>
</evidence>
<name>A0A1I8H829_9PLAT</name>
<dbReference type="Gene3D" id="1.20.5.1500">
    <property type="match status" value="1"/>
</dbReference>
<comment type="similarity">
    <text evidence="1 19">Belongs to the nucleosome assembly protein (NAP) family.</text>
</comment>
<keyword evidence="9 21" id="KW-0472">Membrane</keyword>
<evidence type="ECO:0000256" key="1">
    <source>
        <dbReference type="ARBA" id="ARBA00009947"/>
    </source>
</evidence>
<keyword evidence="8" id="KW-0406">Ion transport</keyword>
<dbReference type="Pfam" id="PF00060">
    <property type="entry name" value="Lig_chan"/>
    <property type="match status" value="1"/>
</dbReference>
<evidence type="ECO:0000313" key="24">
    <source>
        <dbReference type="WBParaSite" id="maker-uti_cns_0004718-snap-gene-0.4-mRNA-1"/>
    </source>
</evidence>
<dbReference type="SUPFAM" id="SSF53850">
    <property type="entry name" value="Periplasmic binding protein-like II"/>
    <property type="match status" value="1"/>
</dbReference>
<keyword evidence="4 21" id="KW-0812">Transmembrane</keyword>
<evidence type="ECO:0000259" key="22">
    <source>
        <dbReference type="SMART" id="SM00079"/>
    </source>
</evidence>
<dbReference type="InterPro" id="IPR037231">
    <property type="entry name" value="NAP-like_sf"/>
</dbReference>
<evidence type="ECO:0000256" key="21">
    <source>
        <dbReference type="SAM" id="Phobius"/>
    </source>
</evidence>
<feature type="binding site" evidence="16">
    <location>
        <position position="410"/>
    </location>
    <ligand>
        <name>L-glutamate</name>
        <dbReference type="ChEBI" id="CHEBI:29985"/>
    </ligand>
</feature>
<evidence type="ECO:0000256" key="4">
    <source>
        <dbReference type="ARBA" id="ARBA00022692"/>
    </source>
</evidence>
<comment type="subcellular location">
    <subcellularLocation>
        <location evidence="15">Postsynaptic cell membrane</location>
        <topology evidence="15">Multi-pass membrane protein</topology>
    </subcellularLocation>
</comment>
<reference evidence="24" key="1">
    <citation type="submission" date="2016-11" db="UniProtKB">
        <authorList>
            <consortium name="WormBaseParasite"/>
        </authorList>
    </citation>
    <scope>IDENTIFICATION</scope>
</reference>
<dbReference type="GO" id="GO:0006334">
    <property type="term" value="P:nucleosome assembly"/>
    <property type="evidence" value="ECO:0007669"/>
    <property type="project" value="InterPro"/>
</dbReference>
<dbReference type="Gene3D" id="3.40.190.10">
    <property type="entry name" value="Periplasmic binding protein-like II"/>
    <property type="match status" value="2"/>
</dbReference>
<evidence type="ECO:0000256" key="14">
    <source>
        <dbReference type="ARBA" id="ARBA00023303"/>
    </source>
</evidence>
<feature type="transmembrane region" description="Helical" evidence="21">
    <location>
        <begin position="359"/>
        <end position="386"/>
    </location>
</feature>
<keyword evidence="10" id="KW-0675">Receptor</keyword>
<dbReference type="FunFam" id="1.20.5.1500:FF:000001">
    <property type="entry name" value="Nucleosome assembly protein 1-like 1"/>
    <property type="match status" value="1"/>
</dbReference>
<evidence type="ECO:0000256" key="5">
    <source>
        <dbReference type="ARBA" id="ARBA00022729"/>
    </source>
</evidence>
<evidence type="ECO:0000256" key="6">
    <source>
        <dbReference type="ARBA" id="ARBA00022989"/>
    </source>
</evidence>
<feature type="compositionally biased region" description="Acidic residues" evidence="20">
    <location>
        <begin position="562"/>
        <end position="586"/>
    </location>
</feature>
<evidence type="ECO:0000256" key="18">
    <source>
        <dbReference type="PIRSR" id="PIRSR601508-3"/>
    </source>
</evidence>
<dbReference type="AlphaFoldDB" id="A0A1I8H829"/>
<keyword evidence="12" id="KW-0628">Postsynaptic cell membrane</keyword>
<protein>
    <submittedName>
        <fullName evidence="24">PBPe domain-containing protein</fullName>
    </submittedName>
</protein>
<dbReference type="InterPro" id="IPR001508">
    <property type="entry name" value="Iono_Glu_rcpt_met"/>
</dbReference>
<keyword evidence="14" id="KW-0407">Ion channel</keyword>
<organism evidence="23 24">
    <name type="scientific">Macrostomum lignano</name>
    <dbReference type="NCBI Taxonomy" id="282301"/>
    <lineage>
        <taxon>Eukaryota</taxon>
        <taxon>Metazoa</taxon>
        <taxon>Spiralia</taxon>
        <taxon>Lophotrochozoa</taxon>
        <taxon>Platyhelminthes</taxon>
        <taxon>Rhabditophora</taxon>
        <taxon>Macrostomorpha</taxon>
        <taxon>Macrostomida</taxon>
        <taxon>Macrostomidae</taxon>
        <taxon>Macrostomum</taxon>
    </lineage>
</organism>
<evidence type="ECO:0000256" key="20">
    <source>
        <dbReference type="SAM" id="MobiDB-lite"/>
    </source>
</evidence>
<feature type="site" description="Crucial to convey clamshell closure to channel opening" evidence="17">
    <location>
        <position position="389"/>
    </location>
</feature>
<keyword evidence="6 21" id="KW-1133">Transmembrane helix</keyword>
<dbReference type="InterPro" id="IPR001320">
    <property type="entry name" value="Iontro_rcpt_C"/>
</dbReference>
<evidence type="ECO:0000256" key="11">
    <source>
        <dbReference type="ARBA" id="ARBA00023180"/>
    </source>
</evidence>
<dbReference type="GO" id="GO:0015276">
    <property type="term" value="F:ligand-gated monoatomic ion channel activity"/>
    <property type="evidence" value="ECO:0007669"/>
    <property type="project" value="InterPro"/>
</dbReference>
<dbReference type="SMART" id="SM00079">
    <property type="entry name" value="PBPe"/>
    <property type="match status" value="1"/>
</dbReference>
<dbReference type="Proteomes" id="UP000095280">
    <property type="component" value="Unplaced"/>
</dbReference>
<dbReference type="FunFam" id="3.40.190.10:FF:000060">
    <property type="entry name" value="Glutamate receptor ionotropic, kainate 1"/>
    <property type="match status" value="1"/>
</dbReference>
<feature type="region of interest" description="Disordered" evidence="20">
    <location>
        <begin position="562"/>
        <end position="594"/>
    </location>
</feature>
<evidence type="ECO:0000256" key="9">
    <source>
        <dbReference type="ARBA" id="ARBA00023136"/>
    </source>
</evidence>
<evidence type="ECO:0000256" key="7">
    <source>
        <dbReference type="ARBA" id="ARBA00023018"/>
    </source>
</evidence>
<evidence type="ECO:0000256" key="15">
    <source>
        <dbReference type="ARBA" id="ARBA00034104"/>
    </source>
</evidence>
<keyword evidence="5" id="KW-0732">Signal</keyword>
<keyword evidence="18" id="KW-1015">Disulfide bond</keyword>
<feature type="binding site" evidence="16">
    <location>
        <position position="411"/>
    </location>
    <ligand>
        <name>L-glutamate</name>
        <dbReference type="ChEBI" id="CHEBI:29985"/>
    </ligand>
</feature>
<dbReference type="SUPFAM" id="SSF143113">
    <property type="entry name" value="NAP-like"/>
    <property type="match status" value="1"/>
</dbReference>
<keyword evidence="23" id="KW-1185">Reference proteome</keyword>
<dbReference type="Gene3D" id="3.30.1120.90">
    <property type="entry name" value="Nucleosome assembly protein"/>
    <property type="match status" value="1"/>
</dbReference>
<dbReference type="InterPro" id="IPR002164">
    <property type="entry name" value="NAP_family"/>
</dbReference>
<keyword evidence="7" id="KW-0770">Synapse</keyword>
<evidence type="ECO:0000256" key="3">
    <source>
        <dbReference type="ARBA" id="ARBA00022475"/>
    </source>
</evidence>
<feature type="transmembrane region" description="Helical" evidence="21">
    <location>
        <begin position="544"/>
        <end position="562"/>
    </location>
</feature>
<feature type="disulfide bond" evidence="18">
    <location>
        <begin position="470"/>
        <end position="526"/>
    </location>
</feature>
<evidence type="ECO:0000256" key="17">
    <source>
        <dbReference type="PIRSR" id="PIRSR601508-2"/>
    </source>
</evidence>
<dbReference type="PRINTS" id="PR00177">
    <property type="entry name" value="NMDARECEPTOR"/>
</dbReference>